<evidence type="ECO:0000256" key="1">
    <source>
        <dbReference type="SAM" id="Coils"/>
    </source>
</evidence>
<proteinExistence type="predicted"/>
<protein>
    <submittedName>
        <fullName evidence="2">Uncharacterized protein</fullName>
    </submittedName>
</protein>
<dbReference type="Proteomes" id="UP000585474">
    <property type="component" value="Unassembled WGS sequence"/>
</dbReference>
<evidence type="ECO:0000313" key="2">
    <source>
        <dbReference type="EMBL" id="GFZ18386.1"/>
    </source>
</evidence>
<gene>
    <name evidence="2" type="ORF">Acr_27g0001250</name>
</gene>
<accession>A0A7J0H5L0</accession>
<keyword evidence="1" id="KW-0175">Coiled coil</keyword>
<dbReference type="EMBL" id="BJWL01000027">
    <property type="protein sequence ID" value="GFZ18386.1"/>
    <property type="molecule type" value="Genomic_DNA"/>
</dbReference>
<organism evidence="2 3">
    <name type="scientific">Actinidia rufa</name>
    <dbReference type="NCBI Taxonomy" id="165716"/>
    <lineage>
        <taxon>Eukaryota</taxon>
        <taxon>Viridiplantae</taxon>
        <taxon>Streptophyta</taxon>
        <taxon>Embryophyta</taxon>
        <taxon>Tracheophyta</taxon>
        <taxon>Spermatophyta</taxon>
        <taxon>Magnoliopsida</taxon>
        <taxon>eudicotyledons</taxon>
        <taxon>Gunneridae</taxon>
        <taxon>Pentapetalae</taxon>
        <taxon>asterids</taxon>
        <taxon>Ericales</taxon>
        <taxon>Actinidiaceae</taxon>
        <taxon>Actinidia</taxon>
    </lineage>
</organism>
<name>A0A7J0H5L0_9ERIC</name>
<evidence type="ECO:0000313" key="3">
    <source>
        <dbReference type="Proteomes" id="UP000585474"/>
    </source>
</evidence>
<dbReference type="AlphaFoldDB" id="A0A7J0H5L0"/>
<feature type="coiled-coil region" evidence="1">
    <location>
        <begin position="430"/>
        <end position="478"/>
    </location>
</feature>
<dbReference type="OrthoDB" id="685909at2759"/>
<keyword evidence="3" id="KW-1185">Reference proteome</keyword>
<sequence>METTIMTLGDLDRLRELYSFLPGVQVRLLKGDETIMSALGLQMNRAVRKWLEARLGGKKKRPPLLRNHHIDLPRLFFLADKSRSMHLYVGQGLLCFTLDLDASSTHCMYRGKMPVDASPTLFHVGQGLDLDLHVGQGCLYSLFNNPKLDSRWLYFKGMNGNFPLVHIGNMEFRRFRDHWAPQCNKLPILIDLEDWTLKIFKRLGQGFFNVPIVLSSKMYQKCFASYSEKMASSDGNNAEDNLAEGTAVMSDEGESRPFRGLGPCSLNSSSDSELESCYVKKNQFKKACPKGGRIQGRKLGGEVGLDNEGYRYSVETSKGRAKKKARSKTTAIVEASIGVTRLVALRKGTSANLVAALGPKVTMLRSSTTVEKILEAIIRPFDKEEVDKLELDQMVSKFFHILGQAVVVGSFLVSRSWEIRDKVTLQQSQAALLEGEMSRAQKMANKMEEQLTEARIQNQQATEELAKVMDDQEAIAEKLAKLEMVVADLRSKEAREGFEDASSKYFGEGFDFYKRRGEMVGDGEVGGISGVVLRKISCIEFHGVGKSGRSVLDSVSLEPIRWQRSISEVRDDLAHPCWICYSLTYGFGDINDGIWQELQRVTPV</sequence>
<comment type="caution">
    <text evidence="2">The sequence shown here is derived from an EMBL/GenBank/DDBJ whole genome shotgun (WGS) entry which is preliminary data.</text>
</comment>
<reference evidence="2 3" key="1">
    <citation type="submission" date="2019-07" db="EMBL/GenBank/DDBJ databases">
        <title>De Novo Assembly of kiwifruit Actinidia rufa.</title>
        <authorList>
            <person name="Sugita-Konishi S."/>
            <person name="Sato K."/>
            <person name="Mori E."/>
            <person name="Abe Y."/>
            <person name="Kisaki G."/>
            <person name="Hamano K."/>
            <person name="Suezawa K."/>
            <person name="Otani M."/>
            <person name="Fukuda T."/>
            <person name="Manabe T."/>
            <person name="Gomi K."/>
            <person name="Tabuchi M."/>
            <person name="Akimitsu K."/>
            <person name="Kataoka I."/>
        </authorList>
    </citation>
    <scope>NUCLEOTIDE SEQUENCE [LARGE SCALE GENOMIC DNA]</scope>
    <source>
        <strain evidence="3">cv. Fuchu</strain>
    </source>
</reference>